<feature type="domain" description="PAS" evidence="2">
    <location>
        <begin position="391"/>
        <end position="443"/>
    </location>
</feature>
<feature type="region of interest" description="Disordered" evidence="1">
    <location>
        <begin position="59"/>
        <end position="117"/>
    </location>
</feature>
<feature type="domain" description="BHLH" evidence="3">
    <location>
        <begin position="279"/>
        <end position="331"/>
    </location>
</feature>
<organism evidence="4 5">
    <name type="scientific">Cylindrotheca closterium</name>
    <dbReference type="NCBI Taxonomy" id="2856"/>
    <lineage>
        <taxon>Eukaryota</taxon>
        <taxon>Sar</taxon>
        <taxon>Stramenopiles</taxon>
        <taxon>Ochrophyta</taxon>
        <taxon>Bacillariophyta</taxon>
        <taxon>Bacillariophyceae</taxon>
        <taxon>Bacillariophycidae</taxon>
        <taxon>Bacillariales</taxon>
        <taxon>Bacillariaceae</taxon>
        <taxon>Cylindrotheca</taxon>
    </lineage>
</organism>
<sequence length="518" mass="56035">MTSNSNAKVGIANGKSELLQGGVSSSSDLYDVSSFDPLQANAQQLTASAGLMNALTAQQRSSVGGEGNKMSHPGSTDARSHVALQHQLQQPPQGYNPLQSLPQHANSHQLQSLPQHANAHQLQSLPQHANAQATAATPHPYMLLNHGTNPLQQLQPIASTAAGVNPTTVVSQGFYLPGSTMPITTNFPAQVLPGTNQHLNGMLHHQPAFLQHLNPAGKRETQEFQQESRKKHRGLQPSVVSVTTMGSNGTNQVTSSSSPPADTDNEQDIDTSNMTPAQRRRHERNLREQQRSSKISQQVKELRDLLSDSNVPFKPNKYSILLNVVDYIKQLQGRAIMLDAEHKKLITTIRRTNEIVQSGNTPSSADETDATNLTGNSSSDPGSENEMVFVQGLNYKSVFQQSPAALGVAALDGILLDCNEEFELLLGFPRDDLLNNNLFNLVQNHEEMYRAMSKMLGPTDQAPLGLGRNSPSSAAATPAFWTGPVVSKRDNIKLTMNVTLTVGNDGAPKFFTCSVTRA</sequence>
<feature type="compositionally biased region" description="Polar residues" evidence="1">
    <location>
        <begin position="356"/>
        <end position="382"/>
    </location>
</feature>
<dbReference type="NCBIfam" id="TIGR00229">
    <property type="entry name" value="sensory_box"/>
    <property type="match status" value="1"/>
</dbReference>
<dbReference type="EMBL" id="CAKOGP040001980">
    <property type="protein sequence ID" value="CAJ1958546.1"/>
    <property type="molecule type" value="Genomic_DNA"/>
</dbReference>
<dbReference type="SUPFAM" id="SSF55785">
    <property type="entry name" value="PYP-like sensor domain (PAS domain)"/>
    <property type="match status" value="1"/>
</dbReference>
<feature type="compositionally biased region" description="Basic and acidic residues" evidence="1">
    <location>
        <begin position="218"/>
        <end position="228"/>
    </location>
</feature>
<evidence type="ECO:0000313" key="4">
    <source>
        <dbReference type="EMBL" id="CAJ1958546.1"/>
    </source>
</evidence>
<evidence type="ECO:0000259" key="2">
    <source>
        <dbReference type="PROSITE" id="PS50112"/>
    </source>
</evidence>
<dbReference type="Pfam" id="PF00989">
    <property type="entry name" value="PAS"/>
    <property type="match status" value="1"/>
</dbReference>
<dbReference type="AlphaFoldDB" id="A0AAD2FZT5"/>
<feature type="region of interest" description="Disordered" evidence="1">
    <location>
        <begin position="356"/>
        <end position="385"/>
    </location>
</feature>
<dbReference type="GO" id="GO:0046983">
    <property type="term" value="F:protein dimerization activity"/>
    <property type="evidence" value="ECO:0007669"/>
    <property type="project" value="InterPro"/>
</dbReference>
<dbReference type="Gene3D" id="4.10.280.10">
    <property type="entry name" value="Helix-loop-helix DNA-binding domain"/>
    <property type="match status" value="1"/>
</dbReference>
<name>A0AAD2FZT5_9STRA</name>
<proteinExistence type="predicted"/>
<accession>A0AAD2FZT5</accession>
<dbReference type="InterPro" id="IPR035965">
    <property type="entry name" value="PAS-like_dom_sf"/>
</dbReference>
<dbReference type="SUPFAM" id="SSF47459">
    <property type="entry name" value="HLH, helix-loop-helix DNA-binding domain"/>
    <property type="match status" value="1"/>
</dbReference>
<dbReference type="Pfam" id="PF00010">
    <property type="entry name" value="HLH"/>
    <property type="match status" value="1"/>
</dbReference>
<dbReference type="InterPro" id="IPR013767">
    <property type="entry name" value="PAS_fold"/>
</dbReference>
<dbReference type="InterPro" id="IPR000014">
    <property type="entry name" value="PAS"/>
</dbReference>
<feature type="compositionally biased region" description="Polar residues" evidence="1">
    <location>
        <begin position="86"/>
        <end position="117"/>
    </location>
</feature>
<dbReference type="Proteomes" id="UP001295423">
    <property type="component" value="Unassembled WGS sequence"/>
</dbReference>
<dbReference type="SMART" id="SM00091">
    <property type="entry name" value="PAS"/>
    <property type="match status" value="1"/>
</dbReference>
<dbReference type="PROSITE" id="PS50112">
    <property type="entry name" value="PAS"/>
    <property type="match status" value="1"/>
</dbReference>
<dbReference type="InterPro" id="IPR011598">
    <property type="entry name" value="bHLH_dom"/>
</dbReference>
<dbReference type="PROSITE" id="PS50888">
    <property type="entry name" value="BHLH"/>
    <property type="match status" value="1"/>
</dbReference>
<evidence type="ECO:0000259" key="3">
    <source>
        <dbReference type="PROSITE" id="PS50888"/>
    </source>
</evidence>
<dbReference type="Gene3D" id="3.30.450.20">
    <property type="entry name" value="PAS domain"/>
    <property type="match status" value="1"/>
</dbReference>
<dbReference type="CDD" id="cd00083">
    <property type="entry name" value="bHLH_SF"/>
    <property type="match status" value="1"/>
</dbReference>
<gene>
    <name evidence="4" type="ORF">CYCCA115_LOCUS17230</name>
</gene>
<dbReference type="SMART" id="SM00353">
    <property type="entry name" value="HLH"/>
    <property type="match status" value="1"/>
</dbReference>
<comment type="caution">
    <text evidence="4">The sequence shown here is derived from an EMBL/GenBank/DDBJ whole genome shotgun (WGS) entry which is preliminary data.</text>
</comment>
<evidence type="ECO:0008006" key="6">
    <source>
        <dbReference type="Google" id="ProtNLM"/>
    </source>
</evidence>
<feature type="region of interest" description="Disordered" evidence="1">
    <location>
        <begin position="218"/>
        <end position="299"/>
    </location>
</feature>
<feature type="compositionally biased region" description="Polar residues" evidence="1">
    <location>
        <begin position="238"/>
        <end position="260"/>
    </location>
</feature>
<reference evidence="4" key="1">
    <citation type="submission" date="2023-08" db="EMBL/GenBank/DDBJ databases">
        <authorList>
            <person name="Audoor S."/>
            <person name="Bilcke G."/>
        </authorList>
    </citation>
    <scope>NUCLEOTIDE SEQUENCE</scope>
</reference>
<dbReference type="InterPro" id="IPR036638">
    <property type="entry name" value="HLH_DNA-bd_sf"/>
</dbReference>
<evidence type="ECO:0000256" key="1">
    <source>
        <dbReference type="SAM" id="MobiDB-lite"/>
    </source>
</evidence>
<protein>
    <recommendedName>
        <fullName evidence="6">BHLH domain-containing protein</fullName>
    </recommendedName>
</protein>
<evidence type="ECO:0000313" key="5">
    <source>
        <dbReference type="Proteomes" id="UP001295423"/>
    </source>
</evidence>
<dbReference type="GO" id="GO:0006355">
    <property type="term" value="P:regulation of DNA-templated transcription"/>
    <property type="evidence" value="ECO:0007669"/>
    <property type="project" value="InterPro"/>
</dbReference>
<keyword evidence="5" id="KW-1185">Reference proteome</keyword>